<dbReference type="SUPFAM" id="SSF48452">
    <property type="entry name" value="TPR-like"/>
    <property type="match status" value="1"/>
</dbReference>
<dbReference type="SUPFAM" id="SSF53300">
    <property type="entry name" value="vWA-like"/>
    <property type="match status" value="1"/>
</dbReference>
<dbReference type="PANTHER" id="PTHR10338">
    <property type="entry name" value="INTER-ALPHA-TRYPSIN INHIBITOR HEAVY CHAIN FAMILY MEMBER"/>
    <property type="match status" value="1"/>
</dbReference>
<sequence length="895" mass="100769">MKIGNLLMLSVALPIFFGSLIIILATVLPINISQKSWHDSSQNYIAVTSSESASTRLMYITKYISTFFNQTNNDIKTIDSYIMNSLNNDLNIASNYDTYFGVSSIDSRIPPKDAYQYSFFSSTYMNGISSQSQLNAIDNYTLHDSSIYDNVLRAVYKSSDIYAGIYFGFQQNGFYRYYPYVSFNSYPSFTYTCDYNQQATVGYDPRCRIWYVIAQNDDDIHYTSPYIDALTGNVLITSSKRVIQNGAVIGVIGMDYSMNKVNDIILNNTIFGSGYTFLMDSTGLLISYPNLTLDSSATRSIFDMDKTVDPSVWTSILSSNQVNQMNQVNITKNNEPYVLLYQYIEQQGYYLVMLYPNSDVSTITDNISVSVKNIITSGTIGVVVIWGIGQIIVTCLVVLLAKKYAKTIIQLSKDIESIGKPNLQIELQEMAPVSAEFSNVNKNFGNLLVAVKFGNDAYYEGDLNKALKLYNDAEELMKVMKIQRGLSICYNNKANVYKQMGNITEAEKLYLESIRIVQGLMDSEQDHDKKKAYKVMLSYRYMNLGVLCKDSGNLVKAHEILTQSLQLARDTDNGIGISKISGNLGQLYLQENKLRDATEIIYEVYNTVIDKYDNITIQYALMNLGLLEIYNKKYERAGTYFNRILNEYQELDIYVKQVSIDNMYKILTALGHTDQANAIREQTTKLAEQTNLNNNVLFVLDCSGSMAGAPITQCKNSVKEIIINNLTESDVISLFVFNNKVNRIFLNRNKRVNLQHMLQSVDGISASGGTAFYDALITSIEQLNDRENDISMSTNMSNTVNESKWIVALTDGEDQDSKSSSDDVIRLLNKKPNNLIIITVGALNNRHLIQKICDASQKKGKIGKLINVSNGRGEIEQVFKKVIQVITGQLHVESL</sequence>
<proteinExistence type="predicted"/>
<dbReference type="InterPro" id="IPR011990">
    <property type="entry name" value="TPR-like_helical_dom_sf"/>
</dbReference>
<dbReference type="Pfam" id="PF00092">
    <property type="entry name" value="VWA"/>
    <property type="match status" value="1"/>
</dbReference>
<keyword evidence="1" id="KW-0812">Transmembrane</keyword>
<dbReference type="SMART" id="SM00028">
    <property type="entry name" value="TPR"/>
    <property type="match status" value="3"/>
</dbReference>
<keyword evidence="1" id="KW-1133">Transmembrane helix</keyword>
<dbReference type="InterPro" id="IPR050934">
    <property type="entry name" value="ITIH"/>
</dbReference>
<evidence type="ECO:0000259" key="2">
    <source>
        <dbReference type="PROSITE" id="PS50234"/>
    </source>
</evidence>
<dbReference type="SMART" id="SM00327">
    <property type="entry name" value="VWA"/>
    <property type="match status" value="1"/>
</dbReference>
<gene>
    <name evidence="3" type="ORF">Terrestrivirus1_38</name>
</gene>
<evidence type="ECO:0000256" key="1">
    <source>
        <dbReference type="SAM" id="Phobius"/>
    </source>
</evidence>
<dbReference type="InterPro" id="IPR002035">
    <property type="entry name" value="VWF_A"/>
</dbReference>
<dbReference type="Gene3D" id="3.30.450.20">
    <property type="entry name" value="PAS domain"/>
    <property type="match status" value="2"/>
</dbReference>
<reference evidence="3" key="1">
    <citation type="submission" date="2018-10" db="EMBL/GenBank/DDBJ databases">
        <title>Hidden diversity of soil giant viruses.</title>
        <authorList>
            <person name="Schulz F."/>
            <person name="Alteio L."/>
            <person name="Goudeau D."/>
            <person name="Ryan E.M."/>
            <person name="Malmstrom R.R."/>
            <person name="Blanchard J."/>
            <person name="Woyke T."/>
        </authorList>
    </citation>
    <scope>NUCLEOTIDE SEQUENCE</scope>
    <source>
        <strain evidence="3">TEV1</strain>
    </source>
</reference>
<feature type="transmembrane region" description="Helical" evidence="1">
    <location>
        <begin position="380"/>
        <end position="401"/>
    </location>
</feature>
<feature type="domain" description="VWFA" evidence="2">
    <location>
        <begin position="695"/>
        <end position="882"/>
    </location>
</feature>
<dbReference type="Pfam" id="PF13181">
    <property type="entry name" value="TPR_8"/>
    <property type="match status" value="1"/>
</dbReference>
<name>A0A3G4ZL85_9VIRU</name>
<dbReference type="CDD" id="cd12913">
    <property type="entry name" value="PDC1_MCP_like"/>
    <property type="match status" value="1"/>
</dbReference>
<organism evidence="3">
    <name type="scientific">Terrestrivirus sp</name>
    <dbReference type="NCBI Taxonomy" id="2487775"/>
    <lineage>
        <taxon>Viruses</taxon>
        <taxon>Varidnaviria</taxon>
        <taxon>Bamfordvirae</taxon>
        <taxon>Nucleocytoviricota</taxon>
        <taxon>Megaviricetes</taxon>
        <taxon>Imitervirales</taxon>
        <taxon>Mimiviridae</taxon>
        <taxon>Klosneuvirinae</taxon>
    </lineage>
</organism>
<dbReference type="Pfam" id="PF22673">
    <property type="entry name" value="MCP-like_PDC_1"/>
    <property type="match status" value="1"/>
</dbReference>
<dbReference type="EMBL" id="MK071979">
    <property type="protein sequence ID" value="AYV75164.1"/>
    <property type="molecule type" value="Genomic_DNA"/>
</dbReference>
<dbReference type="CDD" id="cd00198">
    <property type="entry name" value="vWFA"/>
    <property type="match status" value="1"/>
</dbReference>
<dbReference type="PROSITE" id="PS50234">
    <property type="entry name" value="VWFA"/>
    <property type="match status" value="1"/>
</dbReference>
<evidence type="ECO:0000313" key="3">
    <source>
        <dbReference type="EMBL" id="AYV75164.1"/>
    </source>
</evidence>
<dbReference type="Gene3D" id="3.40.50.410">
    <property type="entry name" value="von Willebrand factor, type A domain"/>
    <property type="match status" value="1"/>
</dbReference>
<dbReference type="Gene3D" id="1.25.40.10">
    <property type="entry name" value="Tetratricopeptide repeat domain"/>
    <property type="match status" value="1"/>
</dbReference>
<protein>
    <submittedName>
        <fullName evidence="3">VWA-like protein</fullName>
    </submittedName>
</protein>
<dbReference type="PANTHER" id="PTHR10338:SF108">
    <property type="entry name" value="INTER-ALPHA-TRYPSIN INHIBITOR HEAVY CHAIN H4-LIKE PROTEIN"/>
    <property type="match status" value="1"/>
</dbReference>
<keyword evidence="1" id="KW-0472">Membrane</keyword>
<accession>A0A3G4ZL85</accession>
<dbReference type="InterPro" id="IPR019734">
    <property type="entry name" value="TPR_rpt"/>
</dbReference>
<dbReference type="InterPro" id="IPR036465">
    <property type="entry name" value="vWFA_dom_sf"/>
</dbReference>